<feature type="transmembrane region" description="Helical" evidence="9">
    <location>
        <begin position="455"/>
        <end position="473"/>
    </location>
</feature>
<feature type="transmembrane region" description="Helical" evidence="9">
    <location>
        <begin position="181"/>
        <end position="197"/>
    </location>
</feature>
<feature type="transmembrane region" description="Helical" evidence="9">
    <location>
        <begin position="280"/>
        <end position="305"/>
    </location>
</feature>
<accession>A0A0A2VJC6</accession>
<reference evidence="10 11" key="1">
    <citation type="submission" date="2012-10" db="EMBL/GenBank/DDBJ databases">
        <title>Genome sequencing and analysis of entomopathogenic fungi Beauveria bassiana D1-5.</title>
        <authorList>
            <person name="Li Q."/>
            <person name="Wang L."/>
            <person name="Zhang Z."/>
            <person name="Wang Q."/>
            <person name="Ren J."/>
            <person name="Wang M."/>
            <person name="Xu W."/>
            <person name="Wang J."/>
            <person name="Lu Y."/>
            <person name="Du Q."/>
            <person name="Sun Z."/>
        </authorList>
    </citation>
    <scope>NUCLEOTIDE SEQUENCE [LARGE SCALE GENOMIC DNA]</scope>
    <source>
        <strain evidence="10 11">D1-5</strain>
    </source>
</reference>
<evidence type="ECO:0000256" key="7">
    <source>
        <dbReference type="ARBA" id="ARBA00023136"/>
    </source>
</evidence>
<dbReference type="InterPro" id="IPR011701">
    <property type="entry name" value="MFS"/>
</dbReference>
<evidence type="ECO:0000313" key="11">
    <source>
        <dbReference type="Proteomes" id="UP000030106"/>
    </source>
</evidence>
<feature type="transmembrane region" description="Helical" evidence="9">
    <location>
        <begin position="217"/>
        <end position="238"/>
    </location>
</feature>
<dbReference type="GO" id="GO:0005886">
    <property type="term" value="C:plasma membrane"/>
    <property type="evidence" value="ECO:0007669"/>
    <property type="project" value="TreeGrafter"/>
</dbReference>
<dbReference type="Pfam" id="PF07690">
    <property type="entry name" value="MFS_1"/>
    <property type="match status" value="1"/>
</dbReference>
<feature type="transmembrane region" description="Helical" evidence="9">
    <location>
        <begin position="359"/>
        <end position="386"/>
    </location>
</feature>
<feature type="transmembrane region" description="Helical" evidence="9">
    <location>
        <begin position="494"/>
        <end position="514"/>
    </location>
</feature>
<dbReference type="PANTHER" id="PTHR23501:SF92">
    <property type="entry name" value="GLUTATHIONE EXCHANGER 1-RELATED"/>
    <property type="match status" value="1"/>
</dbReference>
<dbReference type="GO" id="GO:0015343">
    <property type="term" value="F:siderophore-iron transmembrane transporter activity"/>
    <property type="evidence" value="ECO:0007669"/>
    <property type="project" value="TreeGrafter"/>
</dbReference>
<evidence type="ECO:0000256" key="9">
    <source>
        <dbReference type="SAM" id="Phobius"/>
    </source>
</evidence>
<name>A0A0A2VJC6_BEABA</name>
<evidence type="ECO:0000256" key="3">
    <source>
        <dbReference type="ARBA" id="ARBA00022448"/>
    </source>
</evidence>
<feature type="region of interest" description="Disordered" evidence="8">
    <location>
        <begin position="602"/>
        <end position="624"/>
    </location>
</feature>
<feature type="transmembrane region" description="Helical" evidence="9">
    <location>
        <begin position="154"/>
        <end position="174"/>
    </location>
</feature>
<evidence type="ECO:0000256" key="6">
    <source>
        <dbReference type="ARBA" id="ARBA00023065"/>
    </source>
</evidence>
<gene>
    <name evidence="10" type="ORF">BBAD15_g8240</name>
</gene>
<dbReference type="eggNOG" id="KOG0254">
    <property type="taxonomic scope" value="Eukaryota"/>
</dbReference>
<comment type="caution">
    <text evidence="10">The sequence shown here is derived from an EMBL/GenBank/DDBJ whole genome shotgun (WGS) entry which is preliminary data.</text>
</comment>
<organism evidence="10 11">
    <name type="scientific">Beauveria bassiana D1-5</name>
    <dbReference type="NCBI Taxonomy" id="1245745"/>
    <lineage>
        <taxon>Eukaryota</taxon>
        <taxon>Fungi</taxon>
        <taxon>Dikarya</taxon>
        <taxon>Ascomycota</taxon>
        <taxon>Pezizomycotina</taxon>
        <taxon>Sordariomycetes</taxon>
        <taxon>Hypocreomycetidae</taxon>
        <taxon>Hypocreales</taxon>
        <taxon>Cordycipitaceae</taxon>
        <taxon>Beauveria</taxon>
    </lineage>
</organism>
<feature type="transmembrane region" description="Helical" evidence="9">
    <location>
        <begin position="424"/>
        <end position="443"/>
    </location>
</feature>
<keyword evidence="4 9" id="KW-0812">Transmembrane</keyword>
<feature type="transmembrane region" description="Helical" evidence="9">
    <location>
        <begin position="398"/>
        <end position="417"/>
    </location>
</feature>
<dbReference type="Proteomes" id="UP000030106">
    <property type="component" value="Unassembled WGS sequence"/>
</dbReference>
<dbReference type="AlphaFoldDB" id="A0A0A2VJC6"/>
<feature type="transmembrane region" description="Helical" evidence="9">
    <location>
        <begin position="317"/>
        <end position="339"/>
    </location>
</feature>
<keyword evidence="6" id="KW-0406">Ion transport</keyword>
<dbReference type="STRING" id="1245745.A0A0A2VJC6"/>
<dbReference type="InterPro" id="IPR036259">
    <property type="entry name" value="MFS_trans_sf"/>
</dbReference>
<keyword evidence="7 9" id="KW-0472">Membrane</keyword>
<evidence type="ECO:0000256" key="1">
    <source>
        <dbReference type="ARBA" id="ARBA00004127"/>
    </source>
</evidence>
<dbReference type="Gene3D" id="1.20.1250.20">
    <property type="entry name" value="MFS general substrate transporter like domains"/>
    <property type="match status" value="2"/>
</dbReference>
<feature type="transmembrane region" description="Helical" evidence="9">
    <location>
        <begin position="568"/>
        <end position="586"/>
    </location>
</feature>
<dbReference type="SUPFAM" id="SSF103473">
    <property type="entry name" value="MFS general substrate transporter"/>
    <property type="match status" value="1"/>
</dbReference>
<dbReference type="GO" id="GO:0005774">
    <property type="term" value="C:vacuolar membrane"/>
    <property type="evidence" value="ECO:0007669"/>
    <property type="project" value="TreeGrafter"/>
</dbReference>
<dbReference type="FunFam" id="1.20.1250.20:FF:000197">
    <property type="entry name" value="Siderophore iron transporter 1"/>
    <property type="match status" value="1"/>
</dbReference>
<dbReference type="GO" id="GO:0005768">
    <property type="term" value="C:endosome"/>
    <property type="evidence" value="ECO:0007669"/>
    <property type="project" value="TreeGrafter"/>
</dbReference>
<dbReference type="OrthoDB" id="4088837at2759"/>
<evidence type="ECO:0000313" key="10">
    <source>
        <dbReference type="EMBL" id="KGQ06442.1"/>
    </source>
</evidence>
<keyword evidence="3" id="KW-0813">Transport</keyword>
<dbReference type="PANTHER" id="PTHR23501">
    <property type="entry name" value="MAJOR FACILITATOR SUPERFAMILY"/>
    <property type="match status" value="1"/>
</dbReference>
<feature type="transmembrane region" description="Helical" evidence="9">
    <location>
        <begin position="125"/>
        <end position="142"/>
    </location>
</feature>
<proteinExistence type="inferred from homology"/>
<comment type="similarity">
    <text evidence="2">Belongs to the major facilitator superfamily.</text>
</comment>
<dbReference type="HOGENOM" id="CLU_012970_2_1_1"/>
<dbReference type="EMBL" id="ANFO01000813">
    <property type="protein sequence ID" value="KGQ06442.1"/>
    <property type="molecule type" value="Genomic_DNA"/>
</dbReference>
<evidence type="ECO:0000256" key="8">
    <source>
        <dbReference type="SAM" id="MobiDB-lite"/>
    </source>
</evidence>
<evidence type="ECO:0000256" key="2">
    <source>
        <dbReference type="ARBA" id="ARBA00008335"/>
    </source>
</evidence>
<protein>
    <submittedName>
        <fullName evidence="10">Siderophore iron transporter 1</fullName>
    </submittedName>
</protein>
<evidence type="ECO:0000256" key="5">
    <source>
        <dbReference type="ARBA" id="ARBA00022989"/>
    </source>
</evidence>
<sequence>MASYGAQKRLHLRGADGEVEETVAKGDVTLADIARGVKSPGVARIEAISASLTMVDRIIIFFSAFILAYAYGLDGGLRFNYQTYATNSFGKHSLLSTINVVRAIIAAAAQPTAGKLADIFGRVELLIFSVVCYTVGTIIEAASKNIGTFCAGSIIYQLGYTIVILLVEVIVADITTARSRLFFSYIPALPFIINAWITGDIQASATKHITWNWGIGMWAIIYPICALPLIISLTWVGIRDKVRERGLFGHLSQSFRSTNPVARTSGNNVFVRFFKFSKELFWALDGIGIVLLIAVFGLILAPLTLAGGTAGGTPPKWGSAGIIAPLVIGVCCIPVFVLWELRAPVPLVPFRFMKDRSVWAPMGIAVFLNFAWTMQADFLFTVLQVAFNFSVKSTSRIALLYSFVSVIVGTCLGVIVFKVRRLKPFIIAGTCLFMVAFGLLIHFRGSVDADSATRSGVIGAQVVLGFAGGLFPYTTQASLQIQVPHEKMAVLTGIFLATYNIGSALGYAVAGAMWTQLLPQELENRFAPINATMAQEAYGSPLTFIVSHPIGTPERTAMILGYQHIQRLLTITGISLCVPLIIFALLNRNVYLTDEQSLVKDSDVSSSDEEVPQTQTHLGGVEKH</sequence>
<keyword evidence="5 9" id="KW-1133">Transmembrane helix</keyword>
<comment type="subcellular location">
    <subcellularLocation>
        <location evidence="1">Endomembrane system</location>
        <topology evidence="1">Multi-pass membrane protein</topology>
    </subcellularLocation>
</comment>
<evidence type="ECO:0000256" key="4">
    <source>
        <dbReference type="ARBA" id="ARBA00022692"/>
    </source>
</evidence>
<feature type="transmembrane region" description="Helical" evidence="9">
    <location>
        <begin position="54"/>
        <end position="73"/>
    </location>
</feature>